<feature type="transmembrane region" description="Helical" evidence="1">
    <location>
        <begin position="144"/>
        <end position="163"/>
    </location>
</feature>
<evidence type="ECO:0008006" key="4">
    <source>
        <dbReference type="Google" id="ProtNLM"/>
    </source>
</evidence>
<feature type="transmembrane region" description="Helical" evidence="1">
    <location>
        <begin position="384"/>
        <end position="414"/>
    </location>
</feature>
<reference evidence="2" key="1">
    <citation type="journal article" date="2014" name="Int. J. Syst. Evol. Microbiol.">
        <title>Complete genome sequence of Corynebacterium casei LMG S-19264T (=DSM 44701T), isolated from a smear-ripened cheese.</title>
        <authorList>
            <consortium name="US DOE Joint Genome Institute (JGI-PGF)"/>
            <person name="Walter F."/>
            <person name="Albersmeier A."/>
            <person name="Kalinowski J."/>
            <person name="Ruckert C."/>
        </authorList>
    </citation>
    <scope>NUCLEOTIDE SEQUENCE</scope>
    <source>
        <strain evidence="2">CCM 7086</strain>
    </source>
</reference>
<keyword evidence="1" id="KW-0472">Membrane</keyword>
<gene>
    <name evidence="2" type="ORF">GCM10007205_12600</name>
</gene>
<organism evidence="2 3">
    <name type="scientific">Oxalicibacterium flavum</name>
    <dbReference type="NCBI Taxonomy" id="179467"/>
    <lineage>
        <taxon>Bacteria</taxon>
        <taxon>Pseudomonadati</taxon>
        <taxon>Pseudomonadota</taxon>
        <taxon>Betaproteobacteria</taxon>
        <taxon>Burkholderiales</taxon>
        <taxon>Oxalobacteraceae</taxon>
        <taxon>Oxalicibacterium</taxon>
    </lineage>
</organism>
<keyword evidence="3" id="KW-1185">Reference proteome</keyword>
<feature type="transmembrane region" description="Helical" evidence="1">
    <location>
        <begin position="248"/>
        <end position="267"/>
    </location>
</feature>
<feature type="transmembrane region" description="Helical" evidence="1">
    <location>
        <begin position="348"/>
        <end position="372"/>
    </location>
</feature>
<dbReference type="EMBL" id="BMCG01000002">
    <property type="protein sequence ID" value="GGC04887.1"/>
    <property type="molecule type" value="Genomic_DNA"/>
</dbReference>
<dbReference type="RefSeq" id="WP_188395328.1">
    <property type="nucleotide sequence ID" value="NZ_BMCG01000002.1"/>
</dbReference>
<comment type="caution">
    <text evidence="2">The sequence shown here is derived from an EMBL/GenBank/DDBJ whole genome shotgun (WGS) entry which is preliminary data.</text>
</comment>
<feature type="transmembrane region" description="Helical" evidence="1">
    <location>
        <begin position="68"/>
        <end position="86"/>
    </location>
</feature>
<protein>
    <recommendedName>
        <fullName evidence="4">Polysaccharide polymerase</fullName>
    </recommendedName>
</protein>
<evidence type="ECO:0000256" key="1">
    <source>
        <dbReference type="SAM" id="Phobius"/>
    </source>
</evidence>
<dbReference type="Proteomes" id="UP000620266">
    <property type="component" value="Unassembled WGS sequence"/>
</dbReference>
<accession>A0A8J2UM20</accession>
<evidence type="ECO:0000313" key="2">
    <source>
        <dbReference type="EMBL" id="GGC04887.1"/>
    </source>
</evidence>
<name>A0A8J2UM20_9BURK</name>
<evidence type="ECO:0000313" key="3">
    <source>
        <dbReference type="Proteomes" id="UP000620266"/>
    </source>
</evidence>
<feature type="transmembrane region" description="Helical" evidence="1">
    <location>
        <begin position="116"/>
        <end position="132"/>
    </location>
</feature>
<reference evidence="2" key="2">
    <citation type="submission" date="2020-09" db="EMBL/GenBank/DDBJ databases">
        <authorList>
            <person name="Sun Q."/>
            <person name="Sedlacek I."/>
        </authorList>
    </citation>
    <scope>NUCLEOTIDE SEQUENCE</scope>
    <source>
        <strain evidence="2">CCM 7086</strain>
    </source>
</reference>
<dbReference type="AlphaFoldDB" id="A0A8J2UM20"/>
<proteinExistence type="predicted"/>
<feature type="transmembrane region" description="Helical" evidence="1">
    <location>
        <begin position="39"/>
        <end position="62"/>
    </location>
</feature>
<feature type="transmembrane region" description="Helical" evidence="1">
    <location>
        <begin position="288"/>
        <end position="308"/>
    </location>
</feature>
<feature type="transmembrane region" description="Helical" evidence="1">
    <location>
        <begin position="93"/>
        <end position="110"/>
    </location>
</feature>
<keyword evidence="1" id="KW-1133">Transmembrane helix</keyword>
<keyword evidence="1" id="KW-0812">Transmembrane</keyword>
<sequence>MARHDSLFFPPAANGWAHPGYTPRPTAQQAARQEHGWRLFGLWILFGAALYQMALCLVHTHVFAVRTAMVGAAEFVLYLGCLLVLARRLQLDVVAILSLCAAYLLLLALLRGSLDAKGFRDLLIVLLFYWLGRSVGDVRTADRFLRILIGVVLLFGFFEMFFVEYYSRVFNVFSYYVSQGGLRGTNWIKDNTLALNSMRPEGIGRTILPGLLGAHRVSSIFLEPVSLGNFAVITAAWGLSKEKTEWRWMLFFVGAAMLMITLADSRYGLMTISCLILMRLAFRGRMHYLLMFLPLVCVLMLIGIALFLPDYHGDNMLGRLRITGVVLSEFGIGELMGLKGYNLGFGDMGYAVLLTRFGLPFFVALWIGFWMIRMKDEQGIRFRAYAALYMSLILAISGTSLMALKTAGVLWFLIGCCALREKPAVARGFADTPAPQSANRKASHVS</sequence>